<protein>
    <submittedName>
        <fullName evidence="2">Uncharacterized protein</fullName>
    </submittedName>
</protein>
<dbReference type="Proteomes" id="UP001168972">
    <property type="component" value="Unassembled WGS sequence"/>
</dbReference>
<name>A0AA39KRX7_MICHY</name>
<feature type="non-terminal residue" evidence="2">
    <location>
        <position position="101"/>
    </location>
</feature>
<gene>
    <name evidence="2" type="ORF">PV327_011179</name>
</gene>
<evidence type="ECO:0000313" key="3">
    <source>
        <dbReference type="Proteomes" id="UP001168972"/>
    </source>
</evidence>
<evidence type="ECO:0000313" key="2">
    <source>
        <dbReference type="EMBL" id="KAK0171507.1"/>
    </source>
</evidence>
<accession>A0AA39KRX7</accession>
<reference evidence="2" key="2">
    <citation type="submission" date="2023-03" db="EMBL/GenBank/DDBJ databases">
        <authorList>
            <person name="Inwood S.N."/>
            <person name="Skelly J.G."/>
            <person name="Guhlin J."/>
            <person name="Harrop T.W.R."/>
            <person name="Goldson S.G."/>
            <person name="Dearden P.K."/>
        </authorList>
    </citation>
    <scope>NUCLEOTIDE SEQUENCE</scope>
    <source>
        <strain evidence="2">Lincoln</strain>
        <tissue evidence="2">Whole body</tissue>
    </source>
</reference>
<dbReference type="EMBL" id="JAQQBR010000152">
    <property type="protein sequence ID" value="KAK0171507.1"/>
    <property type="molecule type" value="Genomic_DNA"/>
</dbReference>
<reference evidence="2" key="1">
    <citation type="journal article" date="2023" name="bioRxiv">
        <title>Scaffold-level genome assemblies of two parasitoid biocontrol wasps reveal the parthenogenesis mechanism and an associated novel virus.</title>
        <authorList>
            <person name="Inwood S."/>
            <person name="Skelly J."/>
            <person name="Guhlin J."/>
            <person name="Harrop T."/>
            <person name="Goldson S."/>
            <person name="Dearden P."/>
        </authorList>
    </citation>
    <scope>NUCLEOTIDE SEQUENCE</scope>
    <source>
        <strain evidence="2">Lincoln</strain>
        <tissue evidence="2">Whole body</tissue>
    </source>
</reference>
<keyword evidence="3" id="KW-1185">Reference proteome</keyword>
<organism evidence="2 3">
    <name type="scientific">Microctonus hyperodae</name>
    <name type="common">Parasitoid wasp</name>
    <dbReference type="NCBI Taxonomy" id="165561"/>
    <lineage>
        <taxon>Eukaryota</taxon>
        <taxon>Metazoa</taxon>
        <taxon>Ecdysozoa</taxon>
        <taxon>Arthropoda</taxon>
        <taxon>Hexapoda</taxon>
        <taxon>Insecta</taxon>
        <taxon>Pterygota</taxon>
        <taxon>Neoptera</taxon>
        <taxon>Endopterygota</taxon>
        <taxon>Hymenoptera</taxon>
        <taxon>Apocrita</taxon>
        <taxon>Ichneumonoidea</taxon>
        <taxon>Braconidae</taxon>
        <taxon>Euphorinae</taxon>
        <taxon>Microctonus</taxon>
    </lineage>
</organism>
<evidence type="ECO:0000256" key="1">
    <source>
        <dbReference type="SAM" id="MobiDB-lite"/>
    </source>
</evidence>
<sequence length="101" mass="11448">DYGSNENSKFTNLTPISPINQPIQNNSQSFYNPFTMDISADNLNISSGNQLHESTYNGPKINSFQTLTNYNTAPRGWDQGQTFYRPVTFDKPLEPIAYSDF</sequence>
<dbReference type="AlphaFoldDB" id="A0AA39KRX7"/>
<feature type="region of interest" description="Disordered" evidence="1">
    <location>
        <begin position="1"/>
        <end position="24"/>
    </location>
</feature>
<comment type="caution">
    <text evidence="2">The sequence shown here is derived from an EMBL/GenBank/DDBJ whole genome shotgun (WGS) entry which is preliminary data.</text>
</comment>
<proteinExistence type="predicted"/>